<name>X1GQ92_9ZZZZ</name>
<gene>
    <name evidence="2" type="ORF">S03H2_10412</name>
</gene>
<comment type="similarity">
    <text evidence="1">Belongs to the SCO1/2 family.</text>
</comment>
<dbReference type="PANTHER" id="PTHR12151">
    <property type="entry name" value="ELECTRON TRANSPORT PROTIN SCO1/SENC FAMILY MEMBER"/>
    <property type="match status" value="1"/>
</dbReference>
<reference evidence="2" key="1">
    <citation type="journal article" date="2014" name="Front. Microbiol.">
        <title>High frequency of phylogenetically diverse reductive dehalogenase-homologous genes in deep subseafloor sedimentary metagenomes.</title>
        <authorList>
            <person name="Kawai M."/>
            <person name="Futagami T."/>
            <person name="Toyoda A."/>
            <person name="Takaki Y."/>
            <person name="Nishi S."/>
            <person name="Hori S."/>
            <person name="Arai W."/>
            <person name="Tsubouchi T."/>
            <person name="Morono Y."/>
            <person name="Uchiyama I."/>
            <person name="Ito T."/>
            <person name="Fujiyama A."/>
            <person name="Inagaki F."/>
            <person name="Takami H."/>
        </authorList>
    </citation>
    <scope>NUCLEOTIDE SEQUENCE</scope>
    <source>
        <strain evidence="2">Expedition CK06-06</strain>
    </source>
</reference>
<dbReference type="AlphaFoldDB" id="X1GQ92"/>
<proteinExistence type="inferred from homology"/>
<sequence>MTGVAITPPPAIGGAFSLTDHDGRSVSNETYRGRHVLIFFGFTHCRVVCPRALGRLSAALDLLGPLADRIQPLYITVDPERDAPHVMRSFLRSYPRFTGLTGSRAQIDQAKTAFRVFAERVDDPAGDGYAVPHTAIAYVLDGGGAFRSHLTDALSAEEIAVRLAQLLDADGVSPGDGPINPA</sequence>
<evidence type="ECO:0000256" key="1">
    <source>
        <dbReference type="ARBA" id="ARBA00010996"/>
    </source>
</evidence>
<dbReference type="InterPro" id="IPR036249">
    <property type="entry name" value="Thioredoxin-like_sf"/>
</dbReference>
<evidence type="ECO:0000313" key="2">
    <source>
        <dbReference type="EMBL" id="GAH35178.1"/>
    </source>
</evidence>
<dbReference type="SUPFAM" id="SSF52833">
    <property type="entry name" value="Thioredoxin-like"/>
    <property type="match status" value="1"/>
</dbReference>
<dbReference type="FunFam" id="3.40.30.10:FF:000013">
    <property type="entry name" value="Blast:Protein SCO1 homolog, mitochondrial"/>
    <property type="match status" value="1"/>
</dbReference>
<accession>X1GQ92</accession>
<dbReference type="EMBL" id="BARU01005355">
    <property type="protein sequence ID" value="GAH35178.1"/>
    <property type="molecule type" value="Genomic_DNA"/>
</dbReference>
<dbReference type="Gene3D" id="3.40.30.10">
    <property type="entry name" value="Glutaredoxin"/>
    <property type="match status" value="1"/>
</dbReference>
<evidence type="ECO:0008006" key="3">
    <source>
        <dbReference type="Google" id="ProtNLM"/>
    </source>
</evidence>
<comment type="caution">
    <text evidence="2">The sequence shown here is derived from an EMBL/GenBank/DDBJ whole genome shotgun (WGS) entry which is preliminary data.</text>
</comment>
<protein>
    <recommendedName>
        <fullName evidence="3">Thioredoxin domain-containing protein</fullName>
    </recommendedName>
</protein>
<dbReference type="PANTHER" id="PTHR12151:SF25">
    <property type="entry name" value="LINALOOL DEHYDRATASE_ISOMERASE DOMAIN-CONTAINING PROTEIN"/>
    <property type="match status" value="1"/>
</dbReference>
<dbReference type="InterPro" id="IPR003782">
    <property type="entry name" value="SCO1/SenC"/>
</dbReference>
<dbReference type="CDD" id="cd02968">
    <property type="entry name" value="SCO"/>
    <property type="match status" value="1"/>
</dbReference>
<dbReference type="Pfam" id="PF02630">
    <property type="entry name" value="SCO1-SenC"/>
    <property type="match status" value="1"/>
</dbReference>
<organism evidence="2">
    <name type="scientific">marine sediment metagenome</name>
    <dbReference type="NCBI Taxonomy" id="412755"/>
    <lineage>
        <taxon>unclassified sequences</taxon>
        <taxon>metagenomes</taxon>
        <taxon>ecological metagenomes</taxon>
    </lineage>
</organism>